<evidence type="ECO:0000313" key="7">
    <source>
        <dbReference type="Proteomes" id="UP000515151"/>
    </source>
</evidence>
<evidence type="ECO:0000256" key="6">
    <source>
        <dbReference type="SAM" id="Phobius"/>
    </source>
</evidence>
<reference evidence="8" key="2">
    <citation type="submission" date="2025-08" db="UniProtKB">
        <authorList>
            <consortium name="RefSeq"/>
        </authorList>
    </citation>
    <scope>IDENTIFICATION</scope>
    <source>
        <tissue evidence="8">Leaf</tissue>
    </source>
</reference>
<organism evidence="7 8">
    <name type="scientific">Punica granatum</name>
    <name type="common">Pomegranate</name>
    <dbReference type="NCBI Taxonomy" id="22663"/>
    <lineage>
        <taxon>Eukaryota</taxon>
        <taxon>Viridiplantae</taxon>
        <taxon>Streptophyta</taxon>
        <taxon>Embryophyta</taxon>
        <taxon>Tracheophyta</taxon>
        <taxon>Spermatophyta</taxon>
        <taxon>Magnoliopsida</taxon>
        <taxon>eudicotyledons</taxon>
        <taxon>Gunneridae</taxon>
        <taxon>Pentapetalae</taxon>
        <taxon>rosids</taxon>
        <taxon>malvids</taxon>
        <taxon>Myrtales</taxon>
        <taxon>Lythraceae</taxon>
        <taxon>Punica</taxon>
    </lineage>
</organism>
<dbReference type="Pfam" id="PF21729">
    <property type="entry name" value="IRX15_IRX15L_GXM"/>
    <property type="match status" value="1"/>
</dbReference>
<protein>
    <submittedName>
        <fullName evidence="8">Protein IRX15-LIKE-like</fullName>
    </submittedName>
</protein>
<proteinExistence type="predicted"/>
<evidence type="ECO:0000256" key="3">
    <source>
        <dbReference type="ARBA" id="ARBA00022989"/>
    </source>
</evidence>
<dbReference type="GeneID" id="116194072"/>
<feature type="transmembrane region" description="Helical" evidence="6">
    <location>
        <begin position="28"/>
        <end position="48"/>
    </location>
</feature>
<keyword evidence="4" id="KW-0333">Golgi apparatus</keyword>
<evidence type="ECO:0000256" key="4">
    <source>
        <dbReference type="ARBA" id="ARBA00023034"/>
    </source>
</evidence>
<keyword evidence="2 6" id="KW-0812">Transmembrane</keyword>
<gene>
    <name evidence="8" type="primary">LOC116194072</name>
</gene>
<keyword evidence="3 6" id="KW-1133">Transmembrane helix</keyword>
<evidence type="ECO:0000313" key="8">
    <source>
        <dbReference type="RefSeq" id="XP_031378645.1"/>
    </source>
</evidence>
<dbReference type="InterPro" id="IPR006514">
    <property type="entry name" value="IRX15/GXM/AGM"/>
</dbReference>
<evidence type="ECO:0000256" key="1">
    <source>
        <dbReference type="ARBA" id="ARBA00004194"/>
    </source>
</evidence>
<dbReference type="OrthoDB" id="1896682at2759"/>
<keyword evidence="7" id="KW-1185">Reference proteome</keyword>
<accession>A0A6P8C708</accession>
<dbReference type="RefSeq" id="XP_031378645.1">
    <property type="nucleotide sequence ID" value="XM_031522785.1"/>
</dbReference>
<keyword evidence="5 6" id="KW-0472">Membrane</keyword>
<dbReference type="PANTHER" id="PTHR31444">
    <property type="entry name" value="OS11G0490100 PROTEIN"/>
    <property type="match status" value="1"/>
</dbReference>
<name>A0A6P8C708_PUNGR</name>
<dbReference type="GO" id="GO:0045492">
    <property type="term" value="P:xylan biosynthetic process"/>
    <property type="evidence" value="ECO:0007669"/>
    <property type="project" value="InterPro"/>
</dbReference>
<dbReference type="Proteomes" id="UP000515151">
    <property type="component" value="Chromosome 2"/>
</dbReference>
<dbReference type="NCBIfam" id="TIGR01627">
    <property type="entry name" value="A_thal_3515"/>
    <property type="match status" value="1"/>
</dbReference>
<dbReference type="AlphaFoldDB" id="A0A6P8C708"/>
<evidence type="ECO:0000256" key="2">
    <source>
        <dbReference type="ARBA" id="ARBA00022692"/>
    </source>
</evidence>
<sequence>MKISNTNLILFHPSIHKQPTHTSIPRHLWLLFFLTFFTLAFTLTRLTATSPAPRSPAPTTLPPSVSAALLHYAAAAAAAATAPNSTRPHAMTPNELSAVSSAILRHPKRGQLNLLIFGIVHETVLFHALNFGGRTVVLDENEYAATKLEQQFEGIEAYDVQYMTRVSETQTLLQEARGLAKADCRPVQNLLYSECRLALNGLPNHIYEVDWDAILIDGPRGHLPSAPGRMSAIFTAAVLARSKKTGGKTTHVFVHDFDREVERVSGVEFLCPENLVETVDGLAHFIVERAPNHSSRFCRKRTSSSSLPFSAS</sequence>
<evidence type="ECO:0000256" key="5">
    <source>
        <dbReference type="ARBA" id="ARBA00023136"/>
    </source>
</evidence>
<reference evidence="7" key="1">
    <citation type="journal article" date="2020" name="Plant Biotechnol. J.">
        <title>The pomegranate (Punica granatum L.) draft genome dissects genetic divergence between soft- and hard-seeded cultivars.</title>
        <authorList>
            <person name="Luo X."/>
            <person name="Li H."/>
            <person name="Wu Z."/>
            <person name="Yao W."/>
            <person name="Zhao P."/>
            <person name="Cao D."/>
            <person name="Yu H."/>
            <person name="Li K."/>
            <person name="Poudel K."/>
            <person name="Zhao D."/>
            <person name="Zhang F."/>
            <person name="Xia X."/>
            <person name="Chen L."/>
            <person name="Wang Q."/>
            <person name="Jing D."/>
            <person name="Cao S."/>
        </authorList>
    </citation>
    <scope>NUCLEOTIDE SEQUENCE [LARGE SCALE GENOMIC DNA]</scope>
    <source>
        <strain evidence="7">cv. Tunisia</strain>
    </source>
</reference>
<comment type="subcellular location">
    <subcellularLocation>
        <location evidence="1">Golgi apparatus membrane</location>
        <topology evidence="1">Single-pass membrane protein</topology>
    </subcellularLocation>
</comment>
<dbReference type="GO" id="GO:0000139">
    <property type="term" value="C:Golgi membrane"/>
    <property type="evidence" value="ECO:0007669"/>
    <property type="project" value="UniProtKB-SubCell"/>
</dbReference>